<dbReference type="EMBL" id="JAMDMX010000184">
    <property type="protein sequence ID" value="MCY9698018.1"/>
    <property type="molecule type" value="Genomic_DNA"/>
</dbReference>
<dbReference type="Gene3D" id="3.30.200.20">
    <property type="entry name" value="Phosphorylase Kinase, domain 1"/>
    <property type="match status" value="1"/>
</dbReference>
<evidence type="ECO:0000259" key="1">
    <source>
        <dbReference type="Pfam" id="PF01636"/>
    </source>
</evidence>
<accession>A0ABT4GP87</accession>
<dbReference type="Proteomes" id="UP001527099">
    <property type="component" value="Unassembled WGS sequence"/>
</dbReference>
<protein>
    <submittedName>
        <fullName evidence="2">Phosphotransferase</fullName>
    </submittedName>
</protein>
<sequence length="320" mass="37393">MDDTWERSIPFYHLDTVTASHLFHLFDPMTKLESIHQLNEGKRNTNYRIQTSAGDYVLRIYPSGDDSWRKESKIRSVLQGEIPLQHLCHLDQHEAIGNRTFAIYEFVKGQTLLEAILFGYMPNEDILYQLGGMLATIHEFRYPQVGFLNETLEVVEELTPLETWYAYFLNSTVCQRLGKCTVDRIERLVNRNKNMLRDMDKQVSLVHGDFRPTNLLLLEGKINCILDWEFAMAGHSIADIGQFFRYESQFQATHKNVFVQAYNERSAWKLPADWERMGMMRDLVNLLQMLGTEEELPVKFFDLSKLIEGTLRKLEAIRVT</sequence>
<dbReference type="PANTHER" id="PTHR21310">
    <property type="entry name" value="AMINOGLYCOSIDE PHOSPHOTRANSFERASE-RELATED-RELATED"/>
    <property type="match status" value="1"/>
</dbReference>
<keyword evidence="3" id="KW-1185">Reference proteome</keyword>
<gene>
    <name evidence="2" type="ORF">M5X19_34960</name>
</gene>
<dbReference type="SUPFAM" id="SSF56112">
    <property type="entry name" value="Protein kinase-like (PK-like)"/>
    <property type="match status" value="1"/>
</dbReference>
<dbReference type="Gene3D" id="3.90.1200.10">
    <property type="match status" value="1"/>
</dbReference>
<comment type="caution">
    <text evidence="2">The sequence shown here is derived from an EMBL/GenBank/DDBJ whole genome shotgun (WGS) entry which is preliminary data.</text>
</comment>
<name>A0ABT4GP87_9BACL</name>
<dbReference type="RefSeq" id="WP_268618544.1">
    <property type="nucleotide sequence ID" value="NZ_JAMDMX010000184.1"/>
</dbReference>
<dbReference type="InterPro" id="IPR002575">
    <property type="entry name" value="Aminoglycoside_PTrfase"/>
</dbReference>
<evidence type="ECO:0000313" key="3">
    <source>
        <dbReference type="Proteomes" id="UP001527099"/>
    </source>
</evidence>
<organism evidence="2 3">
    <name type="scientific">Paenibacillus alginolyticus</name>
    <dbReference type="NCBI Taxonomy" id="59839"/>
    <lineage>
        <taxon>Bacteria</taxon>
        <taxon>Bacillati</taxon>
        <taxon>Bacillota</taxon>
        <taxon>Bacilli</taxon>
        <taxon>Bacillales</taxon>
        <taxon>Paenibacillaceae</taxon>
        <taxon>Paenibacillus</taxon>
    </lineage>
</organism>
<dbReference type="Pfam" id="PF01636">
    <property type="entry name" value="APH"/>
    <property type="match status" value="1"/>
</dbReference>
<proteinExistence type="predicted"/>
<evidence type="ECO:0000313" key="2">
    <source>
        <dbReference type="EMBL" id="MCY9698018.1"/>
    </source>
</evidence>
<dbReference type="InterPro" id="IPR011009">
    <property type="entry name" value="Kinase-like_dom_sf"/>
</dbReference>
<reference evidence="2 3" key="1">
    <citation type="submission" date="2022-05" db="EMBL/GenBank/DDBJ databases">
        <title>Genome Sequencing of Bee-Associated Microbes.</title>
        <authorList>
            <person name="Dunlap C."/>
        </authorList>
    </citation>
    <scope>NUCLEOTIDE SEQUENCE [LARGE SCALE GENOMIC DNA]</scope>
    <source>
        <strain evidence="2 3">NRRL B-14421</strain>
    </source>
</reference>
<feature type="domain" description="Aminoglycoside phosphotransferase" evidence="1">
    <location>
        <begin position="35"/>
        <end position="276"/>
    </location>
</feature>
<dbReference type="InterPro" id="IPR051678">
    <property type="entry name" value="AGP_Transferase"/>
</dbReference>